<keyword evidence="1" id="KW-0472">Membrane</keyword>
<proteinExistence type="predicted"/>
<dbReference type="Pfam" id="PF13430">
    <property type="entry name" value="DUF4112"/>
    <property type="match status" value="1"/>
</dbReference>
<evidence type="ECO:0000313" key="2">
    <source>
        <dbReference type="EMBL" id="PHQ15954.1"/>
    </source>
</evidence>
<feature type="transmembrane region" description="Helical" evidence="1">
    <location>
        <begin position="129"/>
        <end position="151"/>
    </location>
</feature>
<keyword evidence="1" id="KW-1133">Transmembrane helix</keyword>
<feature type="transmembrane region" description="Helical" evidence="1">
    <location>
        <begin position="84"/>
        <end position="102"/>
    </location>
</feature>
<dbReference type="PANTHER" id="PTHR35519:SF2">
    <property type="entry name" value="PH DOMAIN PROTEIN"/>
    <property type="match status" value="1"/>
</dbReference>
<dbReference type="InterPro" id="IPR025187">
    <property type="entry name" value="DUF4112"/>
</dbReference>
<reference evidence="2 3" key="1">
    <citation type="submission" date="2017-09" db="EMBL/GenBank/DDBJ databases">
        <title>The draft genome sequences of Marinobacter sp. PWS21.</title>
        <authorList>
            <person name="Cao J."/>
        </authorList>
    </citation>
    <scope>NUCLEOTIDE SEQUENCE [LARGE SCALE GENOMIC DNA]</scope>
    <source>
        <strain evidence="2 3">PWS21</strain>
    </source>
</reference>
<comment type="caution">
    <text evidence="2">The sequence shown here is derived from an EMBL/GenBank/DDBJ whole genome shotgun (WGS) entry which is preliminary data.</text>
</comment>
<keyword evidence="3" id="KW-1185">Reference proteome</keyword>
<evidence type="ECO:0000313" key="3">
    <source>
        <dbReference type="Proteomes" id="UP000231409"/>
    </source>
</evidence>
<dbReference type="Proteomes" id="UP000231409">
    <property type="component" value="Unassembled WGS sequence"/>
</dbReference>
<gene>
    <name evidence="2" type="ORF">CLH61_07395</name>
</gene>
<evidence type="ECO:0008006" key="4">
    <source>
        <dbReference type="Google" id="ProtNLM"/>
    </source>
</evidence>
<sequence>MAKHPIEARQRATLSRLEKFSRFTDSSIGIPFTRLSIGAEAIIGLVPVIGDFAGLVLSSYVLIEAQRAGVSRAVKLRMLRNMGIDFLGGMLPVVGDAFDAIYKANTRNTRLLRNYLEDQLAVEPPAPPFPWKTLVGLSILFAAMAGGVALIL</sequence>
<dbReference type="PANTHER" id="PTHR35519">
    <property type="entry name" value="MEMBRANE PROTEINS"/>
    <property type="match status" value="1"/>
</dbReference>
<dbReference type="AlphaFoldDB" id="A0A2G1UN81"/>
<evidence type="ECO:0000256" key="1">
    <source>
        <dbReference type="SAM" id="Phobius"/>
    </source>
</evidence>
<organism evidence="2 3">
    <name type="scientific">Marinobacter profundi</name>
    <dbReference type="NCBI Taxonomy" id="2666256"/>
    <lineage>
        <taxon>Bacteria</taxon>
        <taxon>Pseudomonadati</taxon>
        <taxon>Pseudomonadota</taxon>
        <taxon>Gammaproteobacteria</taxon>
        <taxon>Pseudomonadales</taxon>
        <taxon>Marinobacteraceae</taxon>
        <taxon>Marinobacter</taxon>
    </lineage>
</organism>
<feature type="transmembrane region" description="Helical" evidence="1">
    <location>
        <begin position="41"/>
        <end position="63"/>
    </location>
</feature>
<name>A0A2G1UN81_9GAMM</name>
<protein>
    <recommendedName>
        <fullName evidence="4">DUF4112 domain-containing protein</fullName>
    </recommendedName>
</protein>
<accession>A0A2G1UN81</accession>
<dbReference type="RefSeq" id="WP_099614058.1">
    <property type="nucleotide sequence ID" value="NZ_KZ319369.1"/>
</dbReference>
<keyword evidence="1" id="KW-0812">Transmembrane</keyword>
<dbReference type="EMBL" id="NTFH01000005">
    <property type="protein sequence ID" value="PHQ15954.1"/>
    <property type="molecule type" value="Genomic_DNA"/>
</dbReference>